<evidence type="ECO:0000313" key="4">
    <source>
        <dbReference type="EMBL" id="TWT39629.1"/>
    </source>
</evidence>
<reference evidence="4 5" key="1">
    <citation type="submission" date="2019-02" db="EMBL/GenBank/DDBJ databases">
        <title>Deep-cultivation of Planctomycetes and their phenomic and genomic characterization uncovers novel biology.</title>
        <authorList>
            <person name="Wiegand S."/>
            <person name="Jogler M."/>
            <person name="Boedeker C."/>
            <person name="Pinto D."/>
            <person name="Vollmers J."/>
            <person name="Rivas-Marin E."/>
            <person name="Kohn T."/>
            <person name="Peeters S.H."/>
            <person name="Heuer A."/>
            <person name="Rast P."/>
            <person name="Oberbeckmann S."/>
            <person name="Bunk B."/>
            <person name="Jeske O."/>
            <person name="Meyerdierks A."/>
            <person name="Storesund J.E."/>
            <person name="Kallscheuer N."/>
            <person name="Luecker S."/>
            <person name="Lage O.M."/>
            <person name="Pohl T."/>
            <person name="Merkel B.J."/>
            <person name="Hornburger P."/>
            <person name="Mueller R.-W."/>
            <person name="Bruemmer F."/>
            <person name="Labrenz M."/>
            <person name="Spormann A.M."/>
            <person name="Op Den Camp H."/>
            <person name="Overmann J."/>
            <person name="Amann R."/>
            <person name="Jetten M.S.M."/>
            <person name="Mascher T."/>
            <person name="Medema M.H."/>
            <person name="Devos D.P."/>
            <person name="Kaster A.-K."/>
            <person name="Ovreas L."/>
            <person name="Rohde M."/>
            <person name="Galperin M.Y."/>
            <person name="Jogler C."/>
        </authorList>
    </citation>
    <scope>NUCLEOTIDE SEQUENCE [LARGE SCALE GENOMIC DNA]</scope>
    <source>
        <strain evidence="4 5">Enr8</strain>
    </source>
</reference>
<dbReference type="EMBL" id="SJPF01000001">
    <property type="protein sequence ID" value="TWT39629.1"/>
    <property type="molecule type" value="Genomic_DNA"/>
</dbReference>
<dbReference type="OrthoDB" id="286140at2"/>
<organism evidence="4 5">
    <name type="scientific">Blastopirellula retiformator</name>
    <dbReference type="NCBI Taxonomy" id="2527970"/>
    <lineage>
        <taxon>Bacteria</taxon>
        <taxon>Pseudomonadati</taxon>
        <taxon>Planctomycetota</taxon>
        <taxon>Planctomycetia</taxon>
        <taxon>Pirellulales</taxon>
        <taxon>Pirellulaceae</taxon>
        <taxon>Blastopirellula</taxon>
    </lineage>
</organism>
<proteinExistence type="predicted"/>
<evidence type="ECO:0000256" key="2">
    <source>
        <dbReference type="PROSITE-ProRule" id="PRU00169"/>
    </source>
</evidence>
<dbReference type="GO" id="GO:0000160">
    <property type="term" value="P:phosphorelay signal transduction system"/>
    <property type="evidence" value="ECO:0007669"/>
    <property type="project" value="InterPro"/>
</dbReference>
<dbReference type="CDD" id="cd00156">
    <property type="entry name" value="REC"/>
    <property type="match status" value="1"/>
</dbReference>
<evidence type="ECO:0000259" key="3">
    <source>
        <dbReference type="PROSITE" id="PS50110"/>
    </source>
</evidence>
<keyword evidence="5" id="KW-1185">Reference proteome</keyword>
<accession>A0A5C5VPJ4</accession>
<sequence length="171" mass="19061">MQSPAKPNVPSSTDDAKHNVEIDDIFAMCSAGADDALWGEDFERLEPGSERPWVLTIEDDDDFAAMLRIKLEEVGFRTIRAGVGMEGYRRAFFDAPKAILLDYELPMGQGDYVLGRLKESPATASIPVIVLTGRRDTPLERKMRMLGADEFLTKPVDWNRLTTTLTDLVPA</sequence>
<evidence type="ECO:0000313" key="5">
    <source>
        <dbReference type="Proteomes" id="UP000318878"/>
    </source>
</evidence>
<dbReference type="PANTHER" id="PTHR44591:SF3">
    <property type="entry name" value="RESPONSE REGULATORY DOMAIN-CONTAINING PROTEIN"/>
    <property type="match status" value="1"/>
</dbReference>
<comment type="caution">
    <text evidence="4">The sequence shown here is derived from an EMBL/GenBank/DDBJ whole genome shotgun (WGS) entry which is preliminary data.</text>
</comment>
<dbReference type="Proteomes" id="UP000318878">
    <property type="component" value="Unassembled WGS sequence"/>
</dbReference>
<dbReference type="InterPro" id="IPR050595">
    <property type="entry name" value="Bact_response_regulator"/>
</dbReference>
<dbReference type="SMART" id="SM00448">
    <property type="entry name" value="REC"/>
    <property type="match status" value="1"/>
</dbReference>
<evidence type="ECO:0000256" key="1">
    <source>
        <dbReference type="ARBA" id="ARBA00022553"/>
    </source>
</evidence>
<gene>
    <name evidence="4" type="primary">divK_2</name>
    <name evidence="4" type="ORF">Enr8_13290</name>
</gene>
<dbReference type="PANTHER" id="PTHR44591">
    <property type="entry name" value="STRESS RESPONSE REGULATOR PROTEIN 1"/>
    <property type="match status" value="1"/>
</dbReference>
<dbReference type="InterPro" id="IPR011006">
    <property type="entry name" value="CheY-like_superfamily"/>
</dbReference>
<keyword evidence="1 2" id="KW-0597">Phosphoprotein</keyword>
<feature type="modified residue" description="4-aspartylphosphate" evidence="2">
    <location>
        <position position="102"/>
    </location>
</feature>
<dbReference type="AlphaFoldDB" id="A0A5C5VPJ4"/>
<dbReference type="RefSeq" id="WP_146429783.1">
    <property type="nucleotide sequence ID" value="NZ_SJPF01000001.1"/>
</dbReference>
<feature type="domain" description="Response regulatory" evidence="3">
    <location>
        <begin position="53"/>
        <end position="169"/>
    </location>
</feature>
<name>A0A5C5VPJ4_9BACT</name>
<dbReference type="PROSITE" id="PS50110">
    <property type="entry name" value="RESPONSE_REGULATORY"/>
    <property type="match status" value="1"/>
</dbReference>
<dbReference type="SUPFAM" id="SSF52172">
    <property type="entry name" value="CheY-like"/>
    <property type="match status" value="1"/>
</dbReference>
<dbReference type="InterPro" id="IPR001789">
    <property type="entry name" value="Sig_transdc_resp-reg_receiver"/>
</dbReference>
<protein>
    <submittedName>
        <fullName evidence="4">Polar-differentiation response regulator DivK</fullName>
    </submittedName>
</protein>
<dbReference type="Pfam" id="PF00072">
    <property type="entry name" value="Response_reg"/>
    <property type="match status" value="1"/>
</dbReference>
<dbReference type="Gene3D" id="3.40.50.2300">
    <property type="match status" value="1"/>
</dbReference>